<dbReference type="EMBL" id="GBXM01072405">
    <property type="protein sequence ID" value="JAH36172.1"/>
    <property type="molecule type" value="Transcribed_RNA"/>
</dbReference>
<protein>
    <submittedName>
        <fullName evidence="1">Uncharacterized protein</fullName>
    </submittedName>
</protein>
<reference evidence="1" key="1">
    <citation type="submission" date="2014-11" db="EMBL/GenBank/DDBJ databases">
        <authorList>
            <person name="Amaro Gonzalez C."/>
        </authorList>
    </citation>
    <scope>NUCLEOTIDE SEQUENCE</scope>
</reference>
<organism evidence="1">
    <name type="scientific">Anguilla anguilla</name>
    <name type="common">European freshwater eel</name>
    <name type="synonym">Muraena anguilla</name>
    <dbReference type="NCBI Taxonomy" id="7936"/>
    <lineage>
        <taxon>Eukaryota</taxon>
        <taxon>Metazoa</taxon>
        <taxon>Chordata</taxon>
        <taxon>Craniata</taxon>
        <taxon>Vertebrata</taxon>
        <taxon>Euteleostomi</taxon>
        <taxon>Actinopterygii</taxon>
        <taxon>Neopterygii</taxon>
        <taxon>Teleostei</taxon>
        <taxon>Anguilliformes</taxon>
        <taxon>Anguillidae</taxon>
        <taxon>Anguilla</taxon>
    </lineage>
</organism>
<evidence type="ECO:0000313" key="1">
    <source>
        <dbReference type="EMBL" id="JAH36172.1"/>
    </source>
</evidence>
<accession>A0A0E9S4M6</accession>
<reference evidence="1" key="2">
    <citation type="journal article" date="2015" name="Fish Shellfish Immunol.">
        <title>Early steps in the European eel (Anguilla anguilla)-Vibrio vulnificus interaction in the gills: Role of the RtxA13 toxin.</title>
        <authorList>
            <person name="Callol A."/>
            <person name="Pajuelo D."/>
            <person name="Ebbesson L."/>
            <person name="Teles M."/>
            <person name="MacKenzie S."/>
            <person name="Amaro C."/>
        </authorList>
    </citation>
    <scope>NUCLEOTIDE SEQUENCE</scope>
</reference>
<dbReference type="AlphaFoldDB" id="A0A0E9S4M6"/>
<sequence>MTPLSFLFFFVTYCLFIHFKRNLMKICKTYIPSPELRYLHVQPEISYLRVA</sequence>
<proteinExistence type="predicted"/>
<name>A0A0E9S4M6_ANGAN</name>